<comment type="pathway">
    <text evidence="2 9">Protein modification; protein ubiquitination.</text>
</comment>
<dbReference type="GO" id="GO:0008270">
    <property type="term" value="F:zinc ion binding"/>
    <property type="evidence" value="ECO:0007669"/>
    <property type="project" value="UniProtKB-KW"/>
</dbReference>
<keyword evidence="7 9" id="KW-0862">Zinc</keyword>
<reference evidence="12" key="3">
    <citation type="submission" date="2025-09" db="UniProtKB">
        <authorList>
            <consortium name="Ensembl"/>
        </authorList>
    </citation>
    <scope>IDENTIFICATION</scope>
</reference>
<feature type="region of interest" description="Disordered" evidence="10">
    <location>
        <begin position="104"/>
        <end position="123"/>
    </location>
</feature>
<keyword evidence="9" id="KW-0963">Cytoplasm</keyword>
<comment type="similarity">
    <text evidence="3 9">Belongs to the Deltex family.</text>
</comment>
<dbReference type="FunFam" id="3.30.390.130:FF:000001">
    <property type="entry name" value="Probable E3 ubiquitin-protein ligase DTX3"/>
    <property type="match status" value="1"/>
</dbReference>
<dbReference type="InterPro" id="IPR017907">
    <property type="entry name" value="Znf_RING_CS"/>
</dbReference>
<evidence type="ECO:0000256" key="9">
    <source>
        <dbReference type="RuleBase" id="RU367105"/>
    </source>
</evidence>
<dbReference type="Ensembl" id="ENSDCDT00010054344.1">
    <property type="protein sequence ID" value="ENSDCDP00010044250.1"/>
    <property type="gene ID" value="ENSDCDG00010027430.1"/>
</dbReference>
<dbReference type="Gene3D" id="3.30.40.10">
    <property type="entry name" value="Zinc/RING finger domain, C3HC4 (zinc finger)"/>
    <property type="match status" value="1"/>
</dbReference>
<dbReference type="InterPro" id="IPR001841">
    <property type="entry name" value="Znf_RING"/>
</dbReference>
<evidence type="ECO:0000256" key="3">
    <source>
        <dbReference type="ARBA" id="ARBA00009413"/>
    </source>
</evidence>
<comment type="subcellular location">
    <subcellularLocation>
        <location evidence="9">Cytoplasm</location>
    </subcellularLocation>
</comment>
<dbReference type="EC" id="2.3.2.27" evidence="9"/>
<dbReference type="InterPro" id="IPR039399">
    <property type="entry name" value="Deltex_C_sf"/>
</dbReference>
<dbReference type="SMART" id="SM00184">
    <property type="entry name" value="RING"/>
    <property type="match status" value="1"/>
</dbReference>
<dbReference type="GO" id="GO:0061630">
    <property type="term" value="F:ubiquitin protein ligase activity"/>
    <property type="evidence" value="ECO:0007669"/>
    <property type="project" value="UniProtKB-UniRule"/>
</dbReference>
<keyword evidence="5 9" id="KW-0479">Metal-binding</keyword>
<evidence type="ECO:0000256" key="5">
    <source>
        <dbReference type="ARBA" id="ARBA00022723"/>
    </source>
</evidence>
<dbReference type="InterPro" id="IPR013083">
    <property type="entry name" value="Znf_RING/FYVE/PHD"/>
</dbReference>
<dbReference type="GO" id="GO:0005737">
    <property type="term" value="C:cytoplasm"/>
    <property type="evidence" value="ECO:0007669"/>
    <property type="project" value="UniProtKB-SubCell"/>
</dbReference>
<dbReference type="GeneTree" id="ENSGT00940000154578"/>
<organism evidence="12 13">
    <name type="scientific">Denticeps clupeoides</name>
    <name type="common">denticle herring</name>
    <dbReference type="NCBI Taxonomy" id="299321"/>
    <lineage>
        <taxon>Eukaryota</taxon>
        <taxon>Metazoa</taxon>
        <taxon>Chordata</taxon>
        <taxon>Craniata</taxon>
        <taxon>Vertebrata</taxon>
        <taxon>Euteleostomi</taxon>
        <taxon>Actinopterygii</taxon>
        <taxon>Neopterygii</taxon>
        <taxon>Teleostei</taxon>
        <taxon>Clupei</taxon>
        <taxon>Clupeiformes</taxon>
        <taxon>Denticipitoidei</taxon>
        <taxon>Denticipitidae</taxon>
        <taxon>Denticeps</taxon>
    </lineage>
</organism>
<feature type="domain" description="RING-type" evidence="11">
    <location>
        <begin position="19"/>
        <end position="58"/>
    </location>
</feature>
<dbReference type="InterPro" id="IPR039398">
    <property type="entry name" value="Deltex_fam"/>
</dbReference>
<evidence type="ECO:0000256" key="2">
    <source>
        <dbReference type="ARBA" id="ARBA00004906"/>
    </source>
</evidence>
<accession>A0AAY4DFA2</accession>
<sequence length="198" mass="22078">MNQTHWDLMQSDATVEENCPICLDKIVKEKKLVCNHKFCSDCLQQSIESMGACCPVCKNVFGKVEGTQPEGTMKHSCHSTSLTGYPECGTIVIQYSFPSGVQTTKHPHPGKHYNGTNRTAYLPDNKEGREVHQLLKRAFDQKLIFTVGTSRTTGTDDCVTWNDIHHKTSTHGGSGSFGYPDPEYLLRVKEELKAKGIE</sequence>
<dbReference type="InterPro" id="IPR018957">
    <property type="entry name" value="Znf_C3HC4_RING-type"/>
</dbReference>
<proteinExistence type="inferred from homology"/>
<dbReference type="GO" id="GO:0007219">
    <property type="term" value="P:Notch signaling pathway"/>
    <property type="evidence" value="ECO:0007669"/>
    <property type="project" value="InterPro"/>
</dbReference>
<keyword evidence="6 8" id="KW-0863">Zinc-finger</keyword>
<evidence type="ECO:0000256" key="7">
    <source>
        <dbReference type="ARBA" id="ARBA00022833"/>
    </source>
</evidence>
<dbReference type="GO" id="GO:0016567">
    <property type="term" value="P:protein ubiquitination"/>
    <property type="evidence" value="ECO:0007669"/>
    <property type="project" value="UniProtKB-UniRule"/>
</dbReference>
<keyword evidence="4 9" id="KW-0808">Transferase</keyword>
<keyword evidence="13" id="KW-1185">Reference proteome</keyword>
<dbReference type="AlphaFoldDB" id="A0AAY4DFA2"/>
<evidence type="ECO:0000259" key="11">
    <source>
        <dbReference type="PROSITE" id="PS50089"/>
    </source>
</evidence>
<evidence type="ECO:0000313" key="12">
    <source>
        <dbReference type="Ensembl" id="ENSDCDP00010044250.1"/>
    </source>
</evidence>
<evidence type="ECO:0000256" key="8">
    <source>
        <dbReference type="PROSITE-ProRule" id="PRU00175"/>
    </source>
</evidence>
<evidence type="ECO:0000256" key="1">
    <source>
        <dbReference type="ARBA" id="ARBA00000900"/>
    </source>
</evidence>
<reference evidence="12 13" key="1">
    <citation type="submission" date="2020-06" db="EMBL/GenBank/DDBJ databases">
        <authorList>
            <consortium name="Wellcome Sanger Institute Data Sharing"/>
        </authorList>
    </citation>
    <scope>NUCLEOTIDE SEQUENCE [LARGE SCALE GENOMIC DNA]</scope>
</reference>
<reference evidence="12" key="2">
    <citation type="submission" date="2025-08" db="UniProtKB">
        <authorList>
            <consortium name="Ensembl"/>
        </authorList>
    </citation>
    <scope>IDENTIFICATION</scope>
</reference>
<dbReference type="InterPro" id="IPR039396">
    <property type="entry name" value="Deltex_C"/>
</dbReference>
<dbReference type="CDD" id="cd09633">
    <property type="entry name" value="Deltex_C"/>
    <property type="match status" value="1"/>
</dbReference>
<evidence type="ECO:0000256" key="10">
    <source>
        <dbReference type="SAM" id="MobiDB-lite"/>
    </source>
</evidence>
<protein>
    <recommendedName>
        <fullName evidence="9">E3 ubiquitin-protein ligase</fullName>
        <ecNumber evidence="9">2.3.2.27</ecNumber>
    </recommendedName>
</protein>
<evidence type="ECO:0000313" key="13">
    <source>
        <dbReference type="Proteomes" id="UP000694580"/>
    </source>
</evidence>
<dbReference type="PANTHER" id="PTHR12622">
    <property type="entry name" value="DELTEX-RELATED"/>
    <property type="match status" value="1"/>
</dbReference>
<evidence type="ECO:0000256" key="4">
    <source>
        <dbReference type="ARBA" id="ARBA00022679"/>
    </source>
</evidence>
<dbReference type="Pfam" id="PF18102">
    <property type="entry name" value="DTC"/>
    <property type="match status" value="1"/>
</dbReference>
<dbReference type="PROSITE" id="PS50089">
    <property type="entry name" value="ZF_RING_2"/>
    <property type="match status" value="1"/>
</dbReference>
<dbReference type="Pfam" id="PF00097">
    <property type="entry name" value="zf-C3HC4"/>
    <property type="match status" value="1"/>
</dbReference>
<dbReference type="PROSITE" id="PS00518">
    <property type="entry name" value="ZF_RING_1"/>
    <property type="match status" value="1"/>
</dbReference>
<evidence type="ECO:0000256" key="6">
    <source>
        <dbReference type="ARBA" id="ARBA00022771"/>
    </source>
</evidence>
<dbReference type="Proteomes" id="UP000694580">
    <property type="component" value="Chromosome 12"/>
</dbReference>
<dbReference type="SUPFAM" id="SSF57850">
    <property type="entry name" value="RING/U-box"/>
    <property type="match status" value="1"/>
</dbReference>
<dbReference type="Gene3D" id="3.30.390.130">
    <property type="match status" value="1"/>
</dbReference>
<name>A0AAY4DFA2_9TELE</name>
<comment type="catalytic activity">
    <reaction evidence="1 9">
        <text>S-ubiquitinyl-[E2 ubiquitin-conjugating enzyme]-L-cysteine + [acceptor protein]-L-lysine = [E2 ubiquitin-conjugating enzyme]-L-cysteine + N(6)-ubiquitinyl-[acceptor protein]-L-lysine.</text>
        <dbReference type="EC" id="2.3.2.27"/>
    </reaction>
</comment>